<dbReference type="RefSeq" id="XP_045959279.1">
    <property type="nucleotide sequence ID" value="XM_046095579.1"/>
</dbReference>
<evidence type="ECO:0000256" key="1">
    <source>
        <dbReference type="SAM" id="MobiDB-lite"/>
    </source>
</evidence>
<keyword evidence="3" id="KW-1185">Reference proteome</keyword>
<name>A0A9P8ZZH2_9PEZI</name>
<sequence>MNRVRLIQLKFSGRHPANCRNNYRRHSSTLLDWVQGTRFLAHVDSVIVTQKPADPSFGRNLESGKQLSNEGDQREVHKATEPFQRLPYLWAATFIRPIVRVSDPPLGSHRFSLESPAVNPLPRSTRCQSIVSGSWSLSDTRPKGRSPRISPPVSVVTTIDKKRFPVKVAFLDLDPCSGRPTSILPQLRSFGQSRTHSAASATLSPLFWTVSQHFD</sequence>
<organism evidence="2 3">
    <name type="scientific">Truncatella angustata</name>
    <dbReference type="NCBI Taxonomy" id="152316"/>
    <lineage>
        <taxon>Eukaryota</taxon>
        <taxon>Fungi</taxon>
        <taxon>Dikarya</taxon>
        <taxon>Ascomycota</taxon>
        <taxon>Pezizomycotina</taxon>
        <taxon>Sordariomycetes</taxon>
        <taxon>Xylariomycetidae</taxon>
        <taxon>Amphisphaeriales</taxon>
        <taxon>Sporocadaceae</taxon>
        <taxon>Truncatella</taxon>
    </lineage>
</organism>
<proteinExistence type="predicted"/>
<feature type="region of interest" description="Disordered" evidence="1">
    <location>
        <begin position="54"/>
        <end position="76"/>
    </location>
</feature>
<reference evidence="2" key="1">
    <citation type="journal article" date="2021" name="Nat. Commun.">
        <title>Genetic determinants of endophytism in the Arabidopsis root mycobiome.</title>
        <authorList>
            <person name="Mesny F."/>
            <person name="Miyauchi S."/>
            <person name="Thiergart T."/>
            <person name="Pickel B."/>
            <person name="Atanasova L."/>
            <person name="Karlsson M."/>
            <person name="Huettel B."/>
            <person name="Barry K.W."/>
            <person name="Haridas S."/>
            <person name="Chen C."/>
            <person name="Bauer D."/>
            <person name="Andreopoulos W."/>
            <person name="Pangilinan J."/>
            <person name="LaButti K."/>
            <person name="Riley R."/>
            <person name="Lipzen A."/>
            <person name="Clum A."/>
            <person name="Drula E."/>
            <person name="Henrissat B."/>
            <person name="Kohler A."/>
            <person name="Grigoriev I.V."/>
            <person name="Martin F.M."/>
            <person name="Hacquard S."/>
        </authorList>
    </citation>
    <scope>NUCLEOTIDE SEQUENCE</scope>
    <source>
        <strain evidence="2">MPI-SDFR-AT-0073</strain>
    </source>
</reference>
<gene>
    <name evidence="2" type="ORF">BKA67DRAFT_223430</name>
</gene>
<protein>
    <submittedName>
        <fullName evidence="2">Uncharacterized protein</fullName>
    </submittedName>
</protein>
<comment type="caution">
    <text evidence="2">The sequence shown here is derived from an EMBL/GenBank/DDBJ whole genome shotgun (WGS) entry which is preliminary data.</text>
</comment>
<dbReference type="Proteomes" id="UP000758603">
    <property type="component" value="Unassembled WGS sequence"/>
</dbReference>
<evidence type="ECO:0000313" key="3">
    <source>
        <dbReference type="Proteomes" id="UP000758603"/>
    </source>
</evidence>
<dbReference type="GeneID" id="70124472"/>
<accession>A0A9P8ZZH2</accession>
<evidence type="ECO:0000313" key="2">
    <source>
        <dbReference type="EMBL" id="KAH6655014.1"/>
    </source>
</evidence>
<dbReference type="AlphaFoldDB" id="A0A9P8ZZH2"/>
<dbReference type="EMBL" id="JAGPXC010000003">
    <property type="protein sequence ID" value="KAH6655014.1"/>
    <property type="molecule type" value="Genomic_DNA"/>
</dbReference>